<accession>A0A238K7R3</accession>
<sequence>MLNAGVPLSFPYLVYVLRRFRPPRRLLSVLVQAPMISHELANHGAVDE</sequence>
<dbReference type="AlphaFoldDB" id="A0A238K7R3"/>
<evidence type="ECO:0000313" key="2">
    <source>
        <dbReference type="Proteomes" id="UP000220836"/>
    </source>
</evidence>
<name>A0A238K7R3_9RHOB</name>
<evidence type="ECO:0000313" key="1">
    <source>
        <dbReference type="EMBL" id="SMX38843.1"/>
    </source>
</evidence>
<dbReference type="Proteomes" id="UP000220836">
    <property type="component" value="Unassembled WGS sequence"/>
</dbReference>
<dbReference type="EMBL" id="FXYH01000004">
    <property type="protein sequence ID" value="SMX38843.1"/>
    <property type="molecule type" value="Genomic_DNA"/>
</dbReference>
<proteinExistence type="predicted"/>
<gene>
    <name evidence="1" type="ORF">PEV8663_01570</name>
</gene>
<reference evidence="1 2" key="1">
    <citation type="submission" date="2017-05" db="EMBL/GenBank/DDBJ databases">
        <authorList>
            <person name="Song R."/>
            <person name="Chenine A.L."/>
            <person name="Ruprecht R.M."/>
        </authorList>
    </citation>
    <scope>NUCLEOTIDE SEQUENCE [LARGE SCALE GENOMIC DNA]</scope>
    <source>
        <strain evidence="1 2">CECT 8663</strain>
    </source>
</reference>
<protein>
    <submittedName>
        <fullName evidence="1">Uncharacterized protein</fullName>
    </submittedName>
</protein>
<dbReference type="RefSeq" id="WP_170125828.1">
    <property type="nucleotide sequence ID" value="NZ_FXYH01000004.1"/>
</dbReference>
<keyword evidence="2" id="KW-1185">Reference proteome</keyword>
<organism evidence="1 2">
    <name type="scientific">Pelagimonas varians</name>
    <dbReference type="NCBI Taxonomy" id="696760"/>
    <lineage>
        <taxon>Bacteria</taxon>
        <taxon>Pseudomonadati</taxon>
        <taxon>Pseudomonadota</taxon>
        <taxon>Alphaproteobacteria</taxon>
        <taxon>Rhodobacterales</taxon>
        <taxon>Roseobacteraceae</taxon>
        <taxon>Pelagimonas</taxon>
    </lineage>
</organism>